<protein>
    <recommendedName>
        <fullName evidence="4">Secreted protein</fullName>
    </recommendedName>
</protein>
<proteinExistence type="predicted"/>
<evidence type="ECO:0008006" key="4">
    <source>
        <dbReference type="Google" id="ProtNLM"/>
    </source>
</evidence>
<dbReference type="Proteomes" id="UP001059041">
    <property type="component" value="Linkage Group LG6"/>
</dbReference>
<feature type="signal peptide" evidence="1">
    <location>
        <begin position="1"/>
        <end position="21"/>
    </location>
</feature>
<evidence type="ECO:0000313" key="2">
    <source>
        <dbReference type="EMBL" id="KAI7808320.1"/>
    </source>
</evidence>
<evidence type="ECO:0000256" key="1">
    <source>
        <dbReference type="SAM" id="SignalP"/>
    </source>
</evidence>
<gene>
    <name evidence="2" type="ORF">IRJ41_002002</name>
</gene>
<accession>A0A9W7WTF6</accession>
<comment type="caution">
    <text evidence="2">The sequence shown here is derived from an EMBL/GenBank/DDBJ whole genome shotgun (WGS) entry which is preliminary data.</text>
</comment>
<dbReference type="AlphaFoldDB" id="A0A9W7WTF6"/>
<evidence type="ECO:0000313" key="3">
    <source>
        <dbReference type="Proteomes" id="UP001059041"/>
    </source>
</evidence>
<sequence length="82" mass="9312">MAKRCLALICCMFIVLSPAASQRRANKSSHLLYLDACAIGGRKVLLRALWLQVTIRFYPKQSFLRAPGYLETNNLHDLFSVQ</sequence>
<reference evidence="2" key="1">
    <citation type="submission" date="2021-02" db="EMBL/GenBank/DDBJ databases">
        <title>Comparative genomics reveals that relaxation of natural selection precedes convergent phenotypic evolution of cavefish.</title>
        <authorList>
            <person name="Peng Z."/>
        </authorList>
    </citation>
    <scope>NUCLEOTIDE SEQUENCE</scope>
    <source>
        <tissue evidence="2">Muscle</tissue>
    </source>
</reference>
<keyword evidence="3" id="KW-1185">Reference proteome</keyword>
<organism evidence="2 3">
    <name type="scientific">Triplophysa rosa</name>
    <name type="common">Cave loach</name>
    <dbReference type="NCBI Taxonomy" id="992332"/>
    <lineage>
        <taxon>Eukaryota</taxon>
        <taxon>Metazoa</taxon>
        <taxon>Chordata</taxon>
        <taxon>Craniata</taxon>
        <taxon>Vertebrata</taxon>
        <taxon>Euteleostomi</taxon>
        <taxon>Actinopterygii</taxon>
        <taxon>Neopterygii</taxon>
        <taxon>Teleostei</taxon>
        <taxon>Ostariophysi</taxon>
        <taxon>Cypriniformes</taxon>
        <taxon>Nemacheilidae</taxon>
        <taxon>Triplophysa</taxon>
    </lineage>
</organism>
<dbReference type="EMBL" id="JAFHDT010000006">
    <property type="protein sequence ID" value="KAI7808320.1"/>
    <property type="molecule type" value="Genomic_DNA"/>
</dbReference>
<feature type="chain" id="PRO_5040760326" description="Secreted protein" evidence="1">
    <location>
        <begin position="22"/>
        <end position="82"/>
    </location>
</feature>
<keyword evidence="1" id="KW-0732">Signal</keyword>
<name>A0A9W7WTF6_TRIRA</name>